<dbReference type="EMBL" id="JACHGJ010000008">
    <property type="protein sequence ID" value="MBB6481836.1"/>
    <property type="molecule type" value="Genomic_DNA"/>
</dbReference>
<dbReference type="RefSeq" id="WP_184748073.1">
    <property type="nucleotide sequence ID" value="NZ_JACHGJ010000008.1"/>
</dbReference>
<comment type="caution">
    <text evidence="1">The sequence shown here is derived from an EMBL/GenBank/DDBJ whole genome shotgun (WGS) entry which is preliminary data.</text>
</comment>
<protein>
    <submittedName>
        <fullName evidence="1">Uncharacterized protein</fullName>
    </submittedName>
</protein>
<proteinExistence type="predicted"/>
<reference evidence="1 2" key="1">
    <citation type="submission" date="2020-08" db="EMBL/GenBank/DDBJ databases">
        <title>Genomic Encyclopedia of Type Strains, Phase IV (KMG-IV): sequencing the most valuable type-strain genomes for metagenomic binning, comparative biology and taxonomic classification.</title>
        <authorList>
            <person name="Goeker M."/>
        </authorList>
    </citation>
    <scope>NUCLEOTIDE SEQUENCE [LARGE SCALE GENOMIC DNA]</scope>
    <source>
        <strain evidence="1 2">DSM 2461</strain>
    </source>
</reference>
<evidence type="ECO:0000313" key="1">
    <source>
        <dbReference type="EMBL" id="MBB6481836.1"/>
    </source>
</evidence>
<organism evidence="1 2">
    <name type="scientific">Spirochaeta isovalerica</name>
    <dbReference type="NCBI Taxonomy" id="150"/>
    <lineage>
        <taxon>Bacteria</taxon>
        <taxon>Pseudomonadati</taxon>
        <taxon>Spirochaetota</taxon>
        <taxon>Spirochaetia</taxon>
        <taxon>Spirochaetales</taxon>
        <taxon>Spirochaetaceae</taxon>
        <taxon>Spirochaeta</taxon>
    </lineage>
</organism>
<dbReference type="Proteomes" id="UP000587760">
    <property type="component" value="Unassembled WGS sequence"/>
</dbReference>
<accession>A0A841RDY7</accession>
<evidence type="ECO:0000313" key="2">
    <source>
        <dbReference type="Proteomes" id="UP000587760"/>
    </source>
</evidence>
<dbReference type="AlphaFoldDB" id="A0A841RDY7"/>
<name>A0A841RDY7_9SPIO</name>
<gene>
    <name evidence="1" type="ORF">HNR50_003517</name>
</gene>
<sequence length="185" mass="21422">MHHSNEGRHDFLQLHYQTLDFLVDRNQFSGSTTLDGIFSLKKGQPYLANWSWYNGEKVLLFDMNSCLKNLFRCGQTGQTQLALIMEPEDFSETARNFLLRLLSRTNGLSSRYMGMIVTSQAEIRTMDLGEFNLLPPGVANLFSKRGLYGCRFPREERIQFFVDLQKFFFYSLETGARGKYEAVAR</sequence>
<keyword evidence="2" id="KW-1185">Reference proteome</keyword>